<dbReference type="PANTHER" id="PTHR43133:SF63">
    <property type="entry name" value="RNA POLYMERASE SIGMA FACTOR FECI-RELATED"/>
    <property type="match status" value="1"/>
</dbReference>
<dbReference type="EMBL" id="JARXNH020000051">
    <property type="protein sequence ID" value="MEK0247828.1"/>
    <property type="molecule type" value="Genomic_DNA"/>
</dbReference>
<dbReference type="InterPro" id="IPR013325">
    <property type="entry name" value="RNA_pol_sigma_r2"/>
</dbReference>
<evidence type="ECO:0000259" key="6">
    <source>
        <dbReference type="Pfam" id="PF08281"/>
    </source>
</evidence>
<dbReference type="Gene3D" id="1.10.1740.10">
    <property type="match status" value="1"/>
</dbReference>
<dbReference type="PANTHER" id="PTHR43133">
    <property type="entry name" value="RNA POLYMERASE ECF-TYPE SIGMA FACTO"/>
    <property type="match status" value="1"/>
</dbReference>
<protein>
    <submittedName>
        <fullName evidence="7">Sigma-70 family RNA polymerase sigma factor</fullName>
    </submittedName>
</protein>
<dbReference type="Proteomes" id="UP001334005">
    <property type="component" value="Unassembled WGS sequence"/>
</dbReference>
<evidence type="ECO:0000313" key="8">
    <source>
        <dbReference type="Proteomes" id="UP001334005"/>
    </source>
</evidence>
<evidence type="ECO:0000256" key="3">
    <source>
        <dbReference type="ARBA" id="ARBA00023082"/>
    </source>
</evidence>
<dbReference type="NCBIfam" id="TIGR02937">
    <property type="entry name" value="sigma70-ECF"/>
    <property type="match status" value="1"/>
</dbReference>
<reference evidence="7 8" key="1">
    <citation type="submission" date="2024-03" db="EMBL/GenBank/DDBJ databases">
        <title>Two novel Raoultella species associated with bleeding cankers of broadleaf hosts, Raoultella scottia sp. nov. and Raoultella lignicola sp. nov.</title>
        <authorList>
            <person name="Brady C.L."/>
        </authorList>
    </citation>
    <scope>NUCLEOTIDE SEQUENCE [LARGE SCALE GENOMIC DNA]</scope>
    <source>
        <strain evidence="7 8">BAC 10a-01-01</strain>
    </source>
</reference>
<dbReference type="InterPro" id="IPR039425">
    <property type="entry name" value="RNA_pol_sigma-70-like"/>
</dbReference>
<dbReference type="InterPro" id="IPR014284">
    <property type="entry name" value="RNA_pol_sigma-70_dom"/>
</dbReference>
<evidence type="ECO:0000256" key="2">
    <source>
        <dbReference type="ARBA" id="ARBA00023015"/>
    </source>
</evidence>
<feature type="domain" description="RNA polymerase sigma factor 70 region 4 type 2" evidence="6">
    <location>
        <begin position="112"/>
        <end position="164"/>
    </location>
</feature>
<dbReference type="Gene3D" id="1.10.10.10">
    <property type="entry name" value="Winged helix-like DNA-binding domain superfamily/Winged helix DNA-binding domain"/>
    <property type="match status" value="1"/>
</dbReference>
<dbReference type="SUPFAM" id="SSF88946">
    <property type="entry name" value="Sigma2 domain of RNA polymerase sigma factors"/>
    <property type="match status" value="1"/>
</dbReference>
<dbReference type="InterPro" id="IPR036388">
    <property type="entry name" value="WH-like_DNA-bd_sf"/>
</dbReference>
<evidence type="ECO:0000256" key="1">
    <source>
        <dbReference type="ARBA" id="ARBA00010641"/>
    </source>
</evidence>
<dbReference type="InterPro" id="IPR007627">
    <property type="entry name" value="RNA_pol_sigma70_r2"/>
</dbReference>
<evidence type="ECO:0000256" key="4">
    <source>
        <dbReference type="ARBA" id="ARBA00023163"/>
    </source>
</evidence>
<accession>A0ABU8Z2M4</accession>
<sequence>MSSPGFSSAENMVLLFSEHNNWLQKLLRRRLGNASDAADLAQDVFLRLLIKPRSFDTLAGARAYLGSMAHGMCIDLWRRKEIERVWLETLAAQPLSTAVSAEHCAIVLETLFQVDAMLQALPEKVRAAFLMSQIGGLTYANIAAELAVSERMVKKYMAQAMLHCLSLEIEYLDAFPPAAGRYDEQ</sequence>
<feature type="domain" description="RNA polymerase sigma-70 region 2" evidence="5">
    <location>
        <begin position="15"/>
        <end position="80"/>
    </location>
</feature>
<organism evidence="7 8">
    <name type="scientific">Raoultella scottii</name>
    <dbReference type="NCBI Taxonomy" id="3040937"/>
    <lineage>
        <taxon>Bacteria</taxon>
        <taxon>Pseudomonadati</taxon>
        <taxon>Pseudomonadota</taxon>
        <taxon>Gammaproteobacteria</taxon>
        <taxon>Enterobacterales</taxon>
        <taxon>Enterobacteriaceae</taxon>
        <taxon>Klebsiella/Raoultella group</taxon>
        <taxon>Raoultella</taxon>
    </lineage>
</organism>
<keyword evidence="2" id="KW-0805">Transcription regulation</keyword>
<evidence type="ECO:0000259" key="5">
    <source>
        <dbReference type="Pfam" id="PF04542"/>
    </source>
</evidence>
<dbReference type="InterPro" id="IPR013324">
    <property type="entry name" value="RNA_pol_sigma_r3/r4-like"/>
</dbReference>
<dbReference type="Pfam" id="PF08281">
    <property type="entry name" value="Sigma70_r4_2"/>
    <property type="match status" value="1"/>
</dbReference>
<dbReference type="SUPFAM" id="SSF88659">
    <property type="entry name" value="Sigma3 and sigma4 domains of RNA polymerase sigma factors"/>
    <property type="match status" value="1"/>
</dbReference>
<keyword evidence="8" id="KW-1185">Reference proteome</keyword>
<gene>
    <name evidence="7" type="ORF">QFI66_006835</name>
</gene>
<comment type="similarity">
    <text evidence="1">Belongs to the sigma-70 factor family. ECF subfamily.</text>
</comment>
<evidence type="ECO:0000313" key="7">
    <source>
        <dbReference type="EMBL" id="MEK0247828.1"/>
    </source>
</evidence>
<keyword evidence="3" id="KW-0731">Sigma factor</keyword>
<dbReference type="RefSeq" id="WP_331834209.1">
    <property type="nucleotide sequence ID" value="NZ_JARXNH020000051.1"/>
</dbReference>
<dbReference type="Pfam" id="PF04542">
    <property type="entry name" value="Sigma70_r2"/>
    <property type="match status" value="1"/>
</dbReference>
<dbReference type="InterPro" id="IPR013249">
    <property type="entry name" value="RNA_pol_sigma70_r4_t2"/>
</dbReference>
<proteinExistence type="inferred from homology"/>
<keyword evidence="4" id="KW-0804">Transcription</keyword>
<name>A0ABU8Z2M4_9ENTR</name>
<comment type="caution">
    <text evidence="7">The sequence shown here is derived from an EMBL/GenBank/DDBJ whole genome shotgun (WGS) entry which is preliminary data.</text>
</comment>